<accession>F8FMD9</accession>
<dbReference type="KEGG" id="pms:KNP414_01458"/>
<dbReference type="Pfam" id="PF00015">
    <property type="entry name" value="MCPsignal"/>
    <property type="match status" value="1"/>
</dbReference>
<reference evidence="6" key="1">
    <citation type="submission" date="2011-06" db="EMBL/GenBank/DDBJ databases">
        <title>Complete genome sequence of Paenibacillus mucilaginosus KNP414.</title>
        <authorList>
            <person name="Wang J."/>
            <person name="Hu S."/>
            <person name="Hu X."/>
            <person name="Zhang B."/>
            <person name="Dong D."/>
            <person name="Zhang S."/>
            <person name="Zhao K."/>
            <person name="Wu D."/>
        </authorList>
    </citation>
    <scope>NUCLEOTIDE SEQUENCE [LARGE SCALE GENOMIC DNA]</scope>
    <source>
        <strain evidence="6">KNP414</strain>
    </source>
</reference>
<proteinExistence type="predicted"/>
<dbReference type="HOGENOM" id="CLU_000445_107_18_9"/>
<feature type="transmembrane region" description="Helical" evidence="3">
    <location>
        <begin position="55"/>
        <end position="73"/>
    </location>
</feature>
<organism evidence="5 6">
    <name type="scientific">Paenibacillus mucilaginosus (strain KNP414)</name>
    <dbReference type="NCBI Taxonomy" id="1036673"/>
    <lineage>
        <taxon>Bacteria</taxon>
        <taxon>Bacillati</taxon>
        <taxon>Bacillota</taxon>
        <taxon>Bacilli</taxon>
        <taxon>Bacillales</taxon>
        <taxon>Paenibacillaceae</taxon>
        <taxon>Paenibacillus</taxon>
    </lineage>
</organism>
<dbReference type="EMBL" id="CP002869">
    <property type="protein sequence ID" value="AEI40022.1"/>
    <property type="molecule type" value="Genomic_DNA"/>
</dbReference>
<feature type="transmembrane region" description="Helical" evidence="3">
    <location>
        <begin position="31"/>
        <end position="48"/>
    </location>
</feature>
<dbReference type="PROSITE" id="PS50111">
    <property type="entry name" value="CHEMOTAXIS_TRANSDUC_2"/>
    <property type="match status" value="1"/>
</dbReference>
<evidence type="ECO:0000313" key="6">
    <source>
        <dbReference type="Proteomes" id="UP000006620"/>
    </source>
</evidence>
<evidence type="ECO:0000259" key="4">
    <source>
        <dbReference type="PROSITE" id="PS50111"/>
    </source>
</evidence>
<dbReference type="PATRIC" id="fig|1036673.3.peg.1281"/>
<keyword evidence="3" id="KW-1133">Transmembrane helix</keyword>
<dbReference type="GO" id="GO:0016020">
    <property type="term" value="C:membrane"/>
    <property type="evidence" value="ECO:0007669"/>
    <property type="project" value="InterPro"/>
</dbReference>
<protein>
    <submittedName>
        <fullName evidence="5">Methyl-accepting chemotaxis sensory transducer</fullName>
    </submittedName>
</protein>
<dbReference type="InterPro" id="IPR004089">
    <property type="entry name" value="MCPsignal_dom"/>
</dbReference>
<keyword evidence="3" id="KW-0812">Transmembrane</keyword>
<dbReference type="RefSeq" id="WP_013915184.1">
    <property type="nucleotide sequence ID" value="NC_015690.1"/>
</dbReference>
<feature type="transmembrane region" description="Helical" evidence="3">
    <location>
        <begin position="151"/>
        <end position="170"/>
    </location>
</feature>
<dbReference type="Proteomes" id="UP000006620">
    <property type="component" value="Chromosome"/>
</dbReference>
<gene>
    <name evidence="5" type="ordered locus">KNP414_01458</name>
</gene>
<feature type="domain" description="Methyl-accepting transducer" evidence="4">
    <location>
        <begin position="216"/>
        <end position="473"/>
    </location>
</feature>
<dbReference type="SMART" id="SM00283">
    <property type="entry name" value="MA"/>
    <property type="match status" value="1"/>
</dbReference>
<feature type="transmembrane region" description="Helical" evidence="3">
    <location>
        <begin position="79"/>
        <end position="100"/>
    </location>
</feature>
<evidence type="ECO:0000256" key="2">
    <source>
        <dbReference type="PROSITE-ProRule" id="PRU00284"/>
    </source>
</evidence>
<name>F8FMD9_PAEMK</name>
<dbReference type="PANTHER" id="PTHR32089:SF112">
    <property type="entry name" value="LYSOZYME-LIKE PROTEIN-RELATED"/>
    <property type="match status" value="1"/>
</dbReference>
<feature type="transmembrane region" description="Helical" evidence="3">
    <location>
        <begin position="107"/>
        <end position="131"/>
    </location>
</feature>
<evidence type="ECO:0000256" key="1">
    <source>
        <dbReference type="ARBA" id="ARBA00023224"/>
    </source>
</evidence>
<dbReference type="PANTHER" id="PTHR32089">
    <property type="entry name" value="METHYL-ACCEPTING CHEMOTAXIS PROTEIN MCPB"/>
    <property type="match status" value="1"/>
</dbReference>
<dbReference type="SUPFAM" id="SSF58104">
    <property type="entry name" value="Methyl-accepting chemotaxis protein (MCP) signaling domain"/>
    <property type="match status" value="1"/>
</dbReference>
<dbReference type="AlphaFoldDB" id="F8FMD9"/>
<dbReference type="Gene3D" id="1.10.287.950">
    <property type="entry name" value="Methyl-accepting chemotaxis protein"/>
    <property type="match status" value="1"/>
</dbReference>
<keyword evidence="1 2" id="KW-0807">Transducer</keyword>
<reference evidence="5 6" key="2">
    <citation type="journal article" date="2013" name="Genome Announc.">
        <title>Genome Sequence of Growth-Improving Paenibacillus mucilaginosus Strain KNP414.</title>
        <authorList>
            <person name="Lu J.J."/>
            <person name="Wang J.F."/>
            <person name="Hu X.F."/>
        </authorList>
    </citation>
    <scope>NUCLEOTIDE SEQUENCE [LARGE SCALE GENOMIC DNA]</scope>
    <source>
        <strain evidence="5 6">KNP414</strain>
    </source>
</reference>
<dbReference type="GO" id="GO:0007165">
    <property type="term" value="P:signal transduction"/>
    <property type="evidence" value="ECO:0007669"/>
    <property type="project" value="UniProtKB-KW"/>
</dbReference>
<evidence type="ECO:0000313" key="5">
    <source>
        <dbReference type="EMBL" id="AEI40022.1"/>
    </source>
</evidence>
<sequence length="501" mass="53825">MGVTSQQIPEPTAAPRVLNEIEGVYLTRNKIMAWLFAGLFALNAVTVLITRGWGFLPLTLLLGATSGILFYAVNKRAGLTKVPFVVVACFLLLHLILLGIEFSAVNTLILAIFLCLFPSYRYVLTFSVLALVEMNVLSAVTGKLPVGDNLVLHNILLVIALVPLVIMALLSQRLLRSMLVQMKEAEQASLQVSTMFDKVKQAVGILGEFSKELQENSTTTGQITREVSIGFSEIMKGVETQAASVSDISEQLGGSHADIAAVAGSANEMKEISRQTASVTAGGTEQVHDMAVRIQEVERIMDTIVDSMEKLNAQNAAIGTILSSITEIANQTNLLSLNASIEAARAGEQGRGFAVVANEVKKLAESSQKSAEEISGILGSIQGSFTSLTEQVGRGKQALGTSKESAKQSETIFSQIADFTQQVVAQASEVEQKTLKIKTSSDHIVQEVSSIAAVTEESTAAFEEISASVENQKQMVERTVASFRQLEELIVDLNKMVSGQE</sequence>
<keyword evidence="3" id="KW-0472">Membrane</keyword>
<evidence type="ECO:0000256" key="3">
    <source>
        <dbReference type="SAM" id="Phobius"/>
    </source>
</evidence>